<evidence type="ECO:0000259" key="4">
    <source>
        <dbReference type="Pfam" id="PF08100"/>
    </source>
</evidence>
<comment type="caution">
    <text evidence="5">The sequence shown here is derived from an EMBL/GenBank/DDBJ whole genome shotgun (WGS) entry which is preliminary data.</text>
</comment>
<dbReference type="PANTHER" id="PTHR11746">
    <property type="entry name" value="O-METHYLTRANSFERASE"/>
    <property type="match status" value="1"/>
</dbReference>
<dbReference type="InterPro" id="IPR012967">
    <property type="entry name" value="COMT_dimerisation"/>
</dbReference>
<proteinExistence type="predicted"/>
<dbReference type="Proteomes" id="UP001454036">
    <property type="component" value="Unassembled WGS sequence"/>
</dbReference>
<keyword evidence="3" id="KW-0949">S-adenosyl-L-methionine</keyword>
<dbReference type="GO" id="GO:0032259">
    <property type="term" value="P:methylation"/>
    <property type="evidence" value="ECO:0007669"/>
    <property type="project" value="UniProtKB-KW"/>
</dbReference>
<dbReference type="SUPFAM" id="SSF46785">
    <property type="entry name" value="Winged helix' DNA-binding domain"/>
    <property type="match status" value="1"/>
</dbReference>
<evidence type="ECO:0000256" key="3">
    <source>
        <dbReference type="ARBA" id="ARBA00022691"/>
    </source>
</evidence>
<dbReference type="Pfam" id="PF08100">
    <property type="entry name" value="Dimerisation"/>
    <property type="match status" value="1"/>
</dbReference>
<evidence type="ECO:0000256" key="2">
    <source>
        <dbReference type="ARBA" id="ARBA00022679"/>
    </source>
</evidence>
<keyword evidence="2" id="KW-0808">Transferase</keyword>
<protein>
    <submittedName>
        <fullName evidence="5">Methyltransferase</fullName>
    </submittedName>
</protein>
<evidence type="ECO:0000313" key="5">
    <source>
        <dbReference type="EMBL" id="GAA0175557.1"/>
    </source>
</evidence>
<reference evidence="5 6" key="1">
    <citation type="submission" date="2024-01" db="EMBL/GenBank/DDBJ databases">
        <title>The complete chloroplast genome sequence of Lithospermum erythrorhizon: insights into the phylogenetic relationship among Boraginaceae species and the maternal lineages of purple gromwells.</title>
        <authorList>
            <person name="Okada T."/>
            <person name="Watanabe K."/>
        </authorList>
    </citation>
    <scope>NUCLEOTIDE SEQUENCE [LARGE SCALE GENOMIC DNA]</scope>
</reference>
<evidence type="ECO:0000256" key="1">
    <source>
        <dbReference type="ARBA" id="ARBA00022603"/>
    </source>
</evidence>
<organism evidence="5 6">
    <name type="scientific">Lithospermum erythrorhizon</name>
    <name type="common">Purple gromwell</name>
    <name type="synonym">Lithospermum officinale var. erythrorhizon</name>
    <dbReference type="NCBI Taxonomy" id="34254"/>
    <lineage>
        <taxon>Eukaryota</taxon>
        <taxon>Viridiplantae</taxon>
        <taxon>Streptophyta</taxon>
        <taxon>Embryophyta</taxon>
        <taxon>Tracheophyta</taxon>
        <taxon>Spermatophyta</taxon>
        <taxon>Magnoliopsida</taxon>
        <taxon>eudicotyledons</taxon>
        <taxon>Gunneridae</taxon>
        <taxon>Pentapetalae</taxon>
        <taxon>asterids</taxon>
        <taxon>lamiids</taxon>
        <taxon>Boraginales</taxon>
        <taxon>Boraginaceae</taxon>
        <taxon>Boraginoideae</taxon>
        <taxon>Lithospermeae</taxon>
        <taxon>Lithospermum</taxon>
    </lineage>
</organism>
<sequence>MDSPIDIKTNHVEQEDQHCAYAIQLLTSASLPFVLNATIELQVFEIIAKSGPNAQISAAEIASQMPTKNPEAASMLDRMLRLLACYSVVTCSVSEKDGEDDERLYGLAPTGKFFVKNEDGASMGPLCALLQDKVFIQSW</sequence>
<dbReference type="GO" id="GO:0046983">
    <property type="term" value="F:protein dimerization activity"/>
    <property type="evidence" value="ECO:0007669"/>
    <property type="project" value="InterPro"/>
</dbReference>
<name>A0AAV3RML6_LITER</name>
<gene>
    <name evidence="5" type="ORF">LIER_28705</name>
</gene>
<evidence type="ECO:0000313" key="6">
    <source>
        <dbReference type="Proteomes" id="UP001454036"/>
    </source>
</evidence>
<dbReference type="AlphaFoldDB" id="A0AAV3RML6"/>
<dbReference type="InterPro" id="IPR036390">
    <property type="entry name" value="WH_DNA-bd_sf"/>
</dbReference>
<dbReference type="Gene3D" id="1.10.10.10">
    <property type="entry name" value="Winged helix-like DNA-binding domain superfamily/Winged helix DNA-binding domain"/>
    <property type="match status" value="1"/>
</dbReference>
<dbReference type="FunFam" id="1.10.10.10:FF:000357">
    <property type="entry name" value="Caffeic acid 3-O-methyltransferase"/>
    <property type="match status" value="1"/>
</dbReference>
<dbReference type="GO" id="GO:0008757">
    <property type="term" value="F:S-adenosylmethionine-dependent methyltransferase activity"/>
    <property type="evidence" value="ECO:0007669"/>
    <property type="project" value="UniProtKB-ARBA"/>
</dbReference>
<keyword evidence="1 5" id="KW-0489">Methyltransferase</keyword>
<accession>A0AAV3RML6</accession>
<dbReference type="PROSITE" id="PS51683">
    <property type="entry name" value="SAM_OMT_II"/>
    <property type="match status" value="1"/>
</dbReference>
<dbReference type="InterPro" id="IPR016461">
    <property type="entry name" value="COMT-like"/>
</dbReference>
<dbReference type="GO" id="GO:0009813">
    <property type="term" value="P:flavonoid biosynthetic process"/>
    <property type="evidence" value="ECO:0007669"/>
    <property type="project" value="UniProtKB-ARBA"/>
</dbReference>
<dbReference type="EMBL" id="BAABME010009651">
    <property type="protein sequence ID" value="GAA0175557.1"/>
    <property type="molecule type" value="Genomic_DNA"/>
</dbReference>
<dbReference type="InterPro" id="IPR036388">
    <property type="entry name" value="WH-like_DNA-bd_sf"/>
</dbReference>
<keyword evidence="6" id="KW-1185">Reference proteome</keyword>
<feature type="domain" description="O-methyltransferase dimerisation" evidence="4">
    <location>
        <begin position="24"/>
        <end position="116"/>
    </location>
</feature>